<evidence type="ECO:0000313" key="4">
    <source>
        <dbReference type="EMBL" id="CAF5204338.1"/>
    </source>
</evidence>
<dbReference type="InterPro" id="IPR006615">
    <property type="entry name" value="Pept_C19_DUSP"/>
</dbReference>
<protein>
    <recommendedName>
        <fullName evidence="2">DUSP domain-containing protein</fullName>
    </recommendedName>
</protein>
<comment type="caution">
    <text evidence="3">The sequence shown here is derived from an EMBL/GenBank/DDBJ whole genome shotgun (WGS) entry which is preliminary data.</text>
</comment>
<dbReference type="SMART" id="SM00695">
    <property type="entry name" value="DUSP"/>
    <property type="match status" value="1"/>
</dbReference>
<dbReference type="AlphaFoldDB" id="A0A8S3DDM9"/>
<evidence type="ECO:0000259" key="2">
    <source>
        <dbReference type="PROSITE" id="PS51283"/>
    </source>
</evidence>
<dbReference type="GO" id="GO:0004843">
    <property type="term" value="F:cysteine-type deubiquitinase activity"/>
    <property type="evidence" value="ECO:0007669"/>
    <property type="project" value="InterPro"/>
</dbReference>
<dbReference type="PROSITE" id="PS51283">
    <property type="entry name" value="DUSP"/>
    <property type="match status" value="1"/>
</dbReference>
<reference evidence="3" key="1">
    <citation type="submission" date="2021-02" db="EMBL/GenBank/DDBJ databases">
        <authorList>
            <person name="Nowell W R."/>
        </authorList>
    </citation>
    <scope>NUCLEOTIDE SEQUENCE</scope>
</reference>
<evidence type="ECO:0000313" key="3">
    <source>
        <dbReference type="EMBL" id="CAF5006603.1"/>
    </source>
</evidence>
<feature type="region of interest" description="Disordered" evidence="1">
    <location>
        <begin position="42"/>
        <end position="67"/>
    </location>
</feature>
<sequence length="225" mass="25925">MASKSVGKYKKLLEKDNKVGDKYVIIDKKWLEHWKRYAGIEKSDEEKPTKPGPIDFTSLADPTTANSSNEVQVRANAVEGNDYSCIPYELYQELVVTYKKEGQEIIRKVIPLGEYSTTIEVFLVPLRLRESRASYANSKQIYRSRRTKVEDLKKDICNEYRIPMSANYRLYASTDEKGFDWEPISEQANLTLDDADLTKNAFITYESRNISTHSSSSSNKPYYDV</sequence>
<evidence type="ECO:0000256" key="1">
    <source>
        <dbReference type="SAM" id="MobiDB-lite"/>
    </source>
</evidence>
<evidence type="ECO:0000313" key="5">
    <source>
        <dbReference type="Proteomes" id="UP000681967"/>
    </source>
</evidence>
<dbReference type="EMBL" id="CAJOBJ010348049">
    <property type="protein sequence ID" value="CAF5204338.1"/>
    <property type="molecule type" value="Genomic_DNA"/>
</dbReference>
<dbReference type="SUPFAM" id="SSF143791">
    <property type="entry name" value="DUSP-like"/>
    <property type="match status" value="1"/>
</dbReference>
<dbReference type="Gene3D" id="3.30.2230.10">
    <property type="entry name" value="DUSP-like"/>
    <property type="match status" value="1"/>
</dbReference>
<dbReference type="EMBL" id="CAJOBH010209122">
    <property type="protein sequence ID" value="CAF5006603.1"/>
    <property type="molecule type" value="Genomic_DNA"/>
</dbReference>
<dbReference type="Gene3D" id="3.10.20.90">
    <property type="entry name" value="Phosphatidylinositol 3-kinase Catalytic Subunit, Chain A, domain 1"/>
    <property type="match status" value="1"/>
</dbReference>
<feature type="domain" description="DUSP" evidence="2">
    <location>
        <begin position="1"/>
        <end position="110"/>
    </location>
</feature>
<dbReference type="InterPro" id="IPR035927">
    <property type="entry name" value="DUSP-like_sf"/>
</dbReference>
<dbReference type="Pfam" id="PF06337">
    <property type="entry name" value="DUSP"/>
    <property type="match status" value="1"/>
</dbReference>
<organism evidence="3 5">
    <name type="scientific">Rotaria magnacalcarata</name>
    <dbReference type="NCBI Taxonomy" id="392030"/>
    <lineage>
        <taxon>Eukaryota</taxon>
        <taxon>Metazoa</taxon>
        <taxon>Spiralia</taxon>
        <taxon>Gnathifera</taxon>
        <taxon>Rotifera</taxon>
        <taxon>Eurotatoria</taxon>
        <taxon>Bdelloidea</taxon>
        <taxon>Philodinida</taxon>
        <taxon>Philodinidae</taxon>
        <taxon>Rotaria</taxon>
    </lineage>
</organism>
<dbReference type="Proteomes" id="UP000681720">
    <property type="component" value="Unassembled WGS sequence"/>
</dbReference>
<dbReference type="Proteomes" id="UP000681967">
    <property type="component" value="Unassembled WGS sequence"/>
</dbReference>
<feature type="non-terminal residue" evidence="3">
    <location>
        <position position="225"/>
    </location>
</feature>
<gene>
    <name evidence="3" type="ORF">BYL167_LOCUS55576</name>
    <name evidence="4" type="ORF">GIL414_LOCUS77623</name>
</gene>
<accession>A0A8S3DDM9</accession>
<name>A0A8S3DDM9_9BILA</name>
<proteinExistence type="predicted"/>